<evidence type="ECO:0000313" key="3">
    <source>
        <dbReference type="Proteomes" id="UP000037540"/>
    </source>
</evidence>
<reference evidence="2 3" key="1">
    <citation type="submission" date="2015-07" db="EMBL/GenBank/DDBJ databases">
        <title>Draft genome sequences of 17 French Clostridium botulinum group III.</title>
        <authorList>
            <person name="Woudstra C."/>
            <person name="Le Marechal C."/>
            <person name="Souillard R."/>
            <person name="Bayon-Auboyer M.-H."/>
            <person name="Dessouter D."/>
            <person name="Fach P."/>
        </authorList>
    </citation>
    <scope>NUCLEOTIDE SEQUENCE [LARGE SCALE GENOMIC DNA]</scope>
    <source>
        <strain evidence="2 3">12LNRI-CD</strain>
    </source>
</reference>
<accession>A0A9Q1UXN3</accession>
<dbReference type="SUPFAM" id="SSF50494">
    <property type="entry name" value="Trypsin-like serine proteases"/>
    <property type="match status" value="1"/>
</dbReference>
<dbReference type="Gene3D" id="2.40.10.10">
    <property type="entry name" value="Trypsin-like serine proteases"/>
    <property type="match status" value="1"/>
</dbReference>
<dbReference type="GO" id="GO:0004252">
    <property type="term" value="F:serine-type endopeptidase activity"/>
    <property type="evidence" value="ECO:0007669"/>
    <property type="project" value="InterPro"/>
</dbReference>
<dbReference type="OrthoDB" id="104542at2"/>
<sequence>MVNEFYTKQKCIIVFVTKKVPCSELLSSEIIPNCYKGFQTDVKECEMPICNSLTTKVRPVINGYSVGNILKYNSGTSGCLVADKYLYILSNNHVFALSNEAPIGSVILQPSVEDGGKIEKDVIGHLNRYIPIKFIEGKTKPENIVDCALCKVINRSFVSSEIAFVGTPKGTAKAKLNEDVKKVGRTTELTIGQVKYLYATFIVNSLQIGKKALFTNQIITTKMAEPGDSGALLLNENNYALGLLIGSNNDIGVFSPIQKVLDSLKVKLVTS</sequence>
<dbReference type="Pfam" id="PF00089">
    <property type="entry name" value="Trypsin"/>
    <property type="match status" value="1"/>
</dbReference>
<evidence type="ECO:0000259" key="1">
    <source>
        <dbReference type="Pfam" id="PF00089"/>
    </source>
</evidence>
<name>A0A9Q1UXN3_CLOBO</name>
<protein>
    <recommendedName>
        <fullName evidence="1">Peptidase S1 domain-containing protein</fullName>
    </recommendedName>
</protein>
<organism evidence="2 3">
    <name type="scientific">Clostridium botulinum</name>
    <dbReference type="NCBI Taxonomy" id="1491"/>
    <lineage>
        <taxon>Bacteria</taxon>
        <taxon>Bacillati</taxon>
        <taxon>Bacillota</taxon>
        <taxon>Clostridia</taxon>
        <taxon>Eubacteriales</taxon>
        <taxon>Clostridiaceae</taxon>
        <taxon>Clostridium</taxon>
    </lineage>
</organism>
<dbReference type="InterPro" id="IPR001254">
    <property type="entry name" value="Trypsin_dom"/>
</dbReference>
<dbReference type="InterPro" id="IPR043504">
    <property type="entry name" value="Peptidase_S1_PA_chymotrypsin"/>
</dbReference>
<dbReference type="EMBL" id="LGVR01000064">
    <property type="protein sequence ID" value="KOA84690.1"/>
    <property type="molecule type" value="Genomic_DNA"/>
</dbReference>
<feature type="domain" description="Peptidase S1" evidence="1">
    <location>
        <begin position="72"/>
        <end position="262"/>
    </location>
</feature>
<comment type="caution">
    <text evidence="2">The sequence shown here is derived from an EMBL/GenBank/DDBJ whole genome shotgun (WGS) entry which is preliminary data.</text>
</comment>
<evidence type="ECO:0000313" key="2">
    <source>
        <dbReference type="EMBL" id="KOA84690.1"/>
    </source>
</evidence>
<dbReference type="Proteomes" id="UP000037540">
    <property type="component" value="Unassembled WGS sequence"/>
</dbReference>
<dbReference type="AlphaFoldDB" id="A0A9Q1UXN3"/>
<gene>
    <name evidence="2" type="ORF">ADU74_11055</name>
</gene>
<dbReference type="GO" id="GO:0006508">
    <property type="term" value="P:proteolysis"/>
    <property type="evidence" value="ECO:0007669"/>
    <property type="project" value="InterPro"/>
</dbReference>
<dbReference type="RefSeq" id="WP_013725912.1">
    <property type="nucleotide sequence ID" value="NZ_LGVO01000026.1"/>
</dbReference>
<dbReference type="InterPro" id="IPR009003">
    <property type="entry name" value="Peptidase_S1_PA"/>
</dbReference>
<proteinExistence type="predicted"/>